<dbReference type="InterPro" id="IPR006439">
    <property type="entry name" value="HAD-SF_hydro_IA"/>
</dbReference>
<dbReference type="SFLD" id="SFLDG01129">
    <property type="entry name" value="C1.5:_HAD__Beta-PGM__Phosphata"/>
    <property type="match status" value="1"/>
</dbReference>
<proteinExistence type="inferred from homology"/>
<keyword evidence="7" id="KW-1185">Reference proteome</keyword>
<evidence type="ECO:0000256" key="2">
    <source>
        <dbReference type="ARBA" id="ARBA00007958"/>
    </source>
</evidence>
<dbReference type="Pfam" id="PF00702">
    <property type="entry name" value="Hydrolase"/>
    <property type="match status" value="1"/>
</dbReference>
<dbReference type="SFLD" id="SFLDS00003">
    <property type="entry name" value="Haloacid_Dehalogenase"/>
    <property type="match status" value="1"/>
</dbReference>
<dbReference type="PANTHER" id="PTHR46470:SF2">
    <property type="entry name" value="GLYCERALDEHYDE 3-PHOSPHATE PHOSPHATASE"/>
    <property type="match status" value="1"/>
</dbReference>
<evidence type="ECO:0000256" key="5">
    <source>
        <dbReference type="ARBA" id="ARBA00022842"/>
    </source>
</evidence>
<reference evidence="6 7" key="1">
    <citation type="submission" date="2022-06" db="EMBL/GenBank/DDBJ databases">
        <title>Halogeometricum sp. a new haloarchaeum isolate from saline soil.</title>
        <authorList>
            <person name="Strakova D."/>
            <person name="Galisteo C."/>
            <person name="Sanchez-Porro C."/>
            <person name="Ventosa A."/>
        </authorList>
    </citation>
    <scope>NUCLEOTIDE SEQUENCE [LARGE SCALE GENOMIC DNA]</scope>
    <source>
        <strain evidence="7">S3BR25-2</strain>
    </source>
</reference>
<organism evidence="6 7">
    <name type="scientific">Halogeometricum luteum</name>
    <dbReference type="NCBI Taxonomy" id="2950537"/>
    <lineage>
        <taxon>Archaea</taxon>
        <taxon>Methanobacteriati</taxon>
        <taxon>Methanobacteriota</taxon>
        <taxon>Stenosarchaea group</taxon>
        <taxon>Halobacteria</taxon>
        <taxon>Halobacteriales</taxon>
        <taxon>Haloferacaceae</taxon>
        <taxon>Halogeometricum</taxon>
    </lineage>
</organism>
<comment type="cofactor">
    <cofactor evidence="1">
        <name>Mg(2+)</name>
        <dbReference type="ChEBI" id="CHEBI:18420"/>
    </cofactor>
</comment>
<sequence length="226" mass="24165">MSRFDAVLFDLDGTLCESEQDVEHLYFGAFERAGVEPFGVPSDLWAVLDGPPTTPDEFGYYREGFRTVAAEHDREGADVSAVAREFVDGIDYGAVSLLDGAEAALEGAGAGHQVGLLTNGPEYRQSVKLEALGLESAFEVVVYAGDMERRKPHADPFDRAVESLGVDASDTLYVGNSLQYDVAGAREAGMPVAWYPDGDADPGSYDPDYVVESLPELAAVLDGSAE</sequence>
<evidence type="ECO:0000313" key="7">
    <source>
        <dbReference type="Proteomes" id="UP001254813"/>
    </source>
</evidence>
<dbReference type="GO" id="GO:0016787">
    <property type="term" value="F:hydrolase activity"/>
    <property type="evidence" value="ECO:0007669"/>
    <property type="project" value="UniProtKB-KW"/>
</dbReference>
<evidence type="ECO:0000256" key="4">
    <source>
        <dbReference type="ARBA" id="ARBA00022801"/>
    </source>
</evidence>
<dbReference type="Proteomes" id="UP001254813">
    <property type="component" value="Unassembled WGS sequence"/>
</dbReference>
<protein>
    <submittedName>
        <fullName evidence="6">HAD family hydrolase</fullName>
    </submittedName>
</protein>
<dbReference type="PRINTS" id="PR00413">
    <property type="entry name" value="HADHALOGNASE"/>
</dbReference>
<dbReference type="SUPFAM" id="SSF56784">
    <property type="entry name" value="HAD-like"/>
    <property type="match status" value="1"/>
</dbReference>
<keyword evidence="4 6" id="KW-0378">Hydrolase</keyword>
<dbReference type="NCBIfam" id="TIGR01549">
    <property type="entry name" value="HAD-SF-IA-v1"/>
    <property type="match status" value="1"/>
</dbReference>
<dbReference type="RefSeq" id="WP_310926710.1">
    <property type="nucleotide sequence ID" value="NZ_JAMQOQ010000001.1"/>
</dbReference>
<dbReference type="EMBL" id="JAMQOQ010000001">
    <property type="protein sequence ID" value="MDS0292871.1"/>
    <property type="molecule type" value="Genomic_DNA"/>
</dbReference>
<evidence type="ECO:0000256" key="3">
    <source>
        <dbReference type="ARBA" id="ARBA00022723"/>
    </source>
</evidence>
<dbReference type="InterPro" id="IPR023214">
    <property type="entry name" value="HAD_sf"/>
</dbReference>
<keyword evidence="3" id="KW-0479">Metal-binding</keyword>
<dbReference type="InterPro" id="IPR051400">
    <property type="entry name" value="HAD-like_hydrolase"/>
</dbReference>
<dbReference type="PANTHER" id="PTHR46470">
    <property type="entry name" value="N-ACYLNEURAMINATE-9-PHOSPHATASE"/>
    <property type="match status" value="1"/>
</dbReference>
<evidence type="ECO:0000256" key="1">
    <source>
        <dbReference type="ARBA" id="ARBA00001946"/>
    </source>
</evidence>
<comment type="similarity">
    <text evidence="2">Belongs to the HAD-like hydrolase superfamily.</text>
</comment>
<name>A0ABU2FWF6_9EURY</name>
<dbReference type="InterPro" id="IPR036412">
    <property type="entry name" value="HAD-like_sf"/>
</dbReference>
<accession>A0ABU2FWF6</accession>
<keyword evidence="5" id="KW-0460">Magnesium</keyword>
<dbReference type="Gene3D" id="3.40.50.1000">
    <property type="entry name" value="HAD superfamily/HAD-like"/>
    <property type="match status" value="1"/>
</dbReference>
<comment type="caution">
    <text evidence="6">The sequence shown here is derived from an EMBL/GenBank/DDBJ whole genome shotgun (WGS) entry which is preliminary data.</text>
</comment>
<evidence type="ECO:0000313" key="6">
    <source>
        <dbReference type="EMBL" id="MDS0292871.1"/>
    </source>
</evidence>
<gene>
    <name evidence="6" type="ORF">NDI79_01655</name>
</gene>
<dbReference type="Gene3D" id="1.20.120.710">
    <property type="entry name" value="Haloacid dehalogenase hydrolase-like domain"/>
    <property type="match status" value="1"/>
</dbReference>